<reference evidence="2" key="1">
    <citation type="submission" date="2020-01" db="EMBL/GenBank/DDBJ databases">
        <authorList>
            <consortium name="DOE Joint Genome Institute"/>
            <person name="Haridas S."/>
            <person name="Albert R."/>
            <person name="Binder M."/>
            <person name="Bloem J."/>
            <person name="Labutti K."/>
            <person name="Salamov A."/>
            <person name="Andreopoulos B."/>
            <person name="Baker S.E."/>
            <person name="Barry K."/>
            <person name="Bills G."/>
            <person name="Bluhm B.H."/>
            <person name="Cannon C."/>
            <person name="Castanera R."/>
            <person name="Culley D.E."/>
            <person name="Daum C."/>
            <person name="Ezra D."/>
            <person name="Gonzalez J.B."/>
            <person name="Henrissat B."/>
            <person name="Kuo A."/>
            <person name="Liang C."/>
            <person name="Lipzen A."/>
            <person name="Lutzoni F."/>
            <person name="Magnuson J."/>
            <person name="Mondo S."/>
            <person name="Nolan M."/>
            <person name="Ohm R."/>
            <person name="Pangilinan J."/>
            <person name="Park H.-J."/>
            <person name="Ramirez L."/>
            <person name="Alfaro M."/>
            <person name="Sun H."/>
            <person name="Tritt A."/>
            <person name="Yoshinaga Y."/>
            <person name="Zwiers L.-H."/>
            <person name="Turgeon B.G."/>
            <person name="Goodwin S.B."/>
            <person name="Spatafora J.W."/>
            <person name="Crous P.W."/>
            <person name="Grigoriev I.V."/>
        </authorList>
    </citation>
    <scope>NUCLEOTIDE SEQUENCE</scope>
    <source>
        <strain evidence="2">CBS 342.82</strain>
    </source>
</reference>
<keyword evidence="1" id="KW-1185">Reference proteome</keyword>
<organism evidence="2">
    <name type="scientific">Dissoconium aciculare CBS 342.82</name>
    <dbReference type="NCBI Taxonomy" id="1314786"/>
    <lineage>
        <taxon>Eukaryota</taxon>
        <taxon>Fungi</taxon>
        <taxon>Dikarya</taxon>
        <taxon>Ascomycota</taxon>
        <taxon>Pezizomycotina</taxon>
        <taxon>Dothideomycetes</taxon>
        <taxon>Dothideomycetidae</taxon>
        <taxon>Mycosphaerellales</taxon>
        <taxon>Dissoconiaceae</taxon>
        <taxon>Dissoconium</taxon>
    </lineage>
</organism>
<protein>
    <submittedName>
        <fullName evidence="2">Uncharacterized protein</fullName>
    </submittedName>
</protein>
<dbReference type="Proteomes" id="UP000504637">
    <property type="component" value="Unplaced"/>
</dbReference>
<dbReference type="RefSeq" id="XP_033456458.1">
    <property type="nucleotide sequence ID" value="XM_033608815.1"/>
</dbReference>
<gene>
    <name evidence="2" type="ORF">K489DRAFT_66203</name>
</gene>
<reference evidence="2" key="3">
    <citation type="submission" date="2025-08" db="UniProtKB">
        <authorList>
            <consortium name="RefSeq"/>
        </authorList>
    </citation>
    <scope>IDENTIFICATION</scope>
    <source>
        <strain evidence="2">CBS 342.82</strain>
    </source>
</reference>
<reference evidence="2" key="2">
    <citation type="submission" date="2020-04" db="EMBL/GenBank/DDBJ databases">
        <authorList>
            <consortium name="NCBI Genome Project"/>
        </authorList>
    </citation>
    <scope>NUCLEOTIDE SEQUENCE</scope>
    <source>
        <strain evidence="2">CBS 342.82</strain>
    </source>
</reference>
<evidence type="ECO:0000313" key="1">
    <source>
        <dbReference type="Proteomes" id="UP000504637"/>
    </source>
</evidence>
<dbReference type="AlphaFoldDB" id="A0A6J3LXR0"/>
<name>A0A6J3LXR0_9PEZI</name>
<evidence type="ECO:0000313" key="2">
    <source>
        <dbReference type="RefSeq" id="XP_033456458.1"/>
    </source>
</evidence>
<dbReference type="GeneID" id="54366615"/>
<sequence>MSGSVDSRSMRFTSIPSSAFESPGNLFDTLEQVSRPFRVMDLPAELRMFVRSYTCLFWSLVLINSDRAYEPGGPALLRVSRAICKEASPLIIFELKINEYVGLKQRYYIASLQRHLKLWKDSPSLQIINNLSRIHFTIIAADDTELEFNLITNQSHCVTLTDFRCRKFSARPWQKCETGLEAKIQSKIEVLNGSRRESNLRGLRLFEAIIAHELNWYLHLSQNMSRNNYTFAIDDDDSYNSLCVMNHHEFRDGSDLE</sequence>
<proteinExistence type="predicted"/>
<accession>A0A6J3LXR0</accession>